<dbReference type="Proteomes" id="UP000268230">
    <property type="component" value="Chromosome"/>
</dbReference>
<dbReference type="KEGG" id="pory:EJA05_18650"/>
<protein>
    <submittedName>
        <fullName evidence="1">Uncharacterized protein</fullName>
    </submittedName>
</protein>
<gene>
    <name evidence="1" type="ORF">EJA05_18650</name>
</gene>
<organism evidence="1 2">
    <name type="scientific">Pseudomonas entomophila</name>
    <dbReference type="NCBI Taxonomy" id="312306"/>
    <lineage>
        <taxon>Bacteria</taxon>
        <taxon>Pseudomonadati</taxon>
        <taxon>Pseudomonadota</taxon>
        <taxon>Gammaproteobacteria</taxon>
        <taxon>Pseudomonadales</taxon>
        <taxon>Pseudomonadaceae</taxon>
        <taxon>Pseudomonas</taxon>
    </lineage>
</organism>
<dbReference type="EMBL" id="CP034338">
    <property type="protein sequence ID" value="AZL69612.1"/>
    <property type="molecule type" value="Genomic_DNA"/>
</dbReference>
<sequence>MKMHKYPNIEALLESVKGRKLQYFDGPFEADLSHTTKPPQKVVFKEGHMLPIALLGYFGPPDDRRIVALWNLKSKDMAAGTYELGPDKDYQGALQVGANNPFNAHEGTLTINEASATSRTGKFNFKAGEYEVDGTFTVTV</sequence>
<evidence type="ECO:0000313" key="2">
    <source>
        <dbReference type="Proteomes" id="UP000268230"/>
    </source>
</evidence>
<proteinExistence type="predicted"/>
<accession>A0A3Q8U2I4</accession>
<dbReference type="AlphaFoldDB" id="A0A3Q8U2I4"/>
<name>A0A3Q8U2I4_9PSED</name>
<evidence type="ECO:0000313" key="1">
    <source>
        <dbReference type="EMBL" id="AZL69612.1"/>
    </source>
</evidence>
<reference evidence="1 2" key="1">
    <citation type="submission" date="2018-12" db="EMBL/GenBank/DDBJ databases">
        <authorList>
            <person name="Li S."/>
            <person name="Yang R."/>
            <person name="Chen G."/>
            <person name="Zou L."/>
            <person name="Zhang C."/>
            <person name="Chen Y."/>
            <person name="Liu Z."/>
            <person name="Li Y."/>
            <person name="Yan Y."/>
            <person name="Huang M."/>
            <person name="Chen T."/>
        </authorList>
    </citation>
    <scope>NUCLEOTIDE SEQUENCE [LARGE SCALE GENOMIC DNA]</scope>
    <source>
        <strain evidence="1 2">1257</strain>
    </source>
</reference>